<evidence type="ECO:0000313" key="1">
    <source>
        <dbReference type="EMBL" id="MBB6250888.1"/>
    </source>
</evidence>
<dbReference type="PIRSF" id="PIRSF028162">
    <property type="entry name" value="BcbE_prd"/>
    <property type="match status" value="1"/>
</dbReference>
<dbReference type="Gene3D" id="3.90.550.10">
    <property type="entry name" value="Spore Coat Polysaccharide Biosynthesis Protein SpsA, Chain A"/>
    <property type="match status" value="1"/>
</dbReference>
<dbReference type="SUPFAM" id="SSF53448">
    <property type="entry name" value="Nucleotide-diphospho-sugar transferases"/>
    <property type="match status" value="1"/>
</dbReference>
<name>A0A7X0EBS4_9PROT</name>
<keyword evidence="2" id="KW-1185">Reference proteome</keyword>
<dbReference type="AlphaFoldDB" id="A0A7X0EBS4"/>
<dbReference type="EMBL" id="JACIIZ010000003">
    <property type="protein sequence ID" value="MBB6250888.1"/>
    <property type="molecule type" value="Genomic_DNA"/>
</dbReference>
<dbReference type="InterPro" id="IPR016873">
    <property type="entry name" value="Caps_polysacc_synth_BcbE_prd"/>
</dbReference>
<gene>
    <name evidence="1" type="ORF">FHS74_001433</name>
</gene>
<dbReference type="RefSeq" id="WP_184798878.1">
    <property type="nucleotide sequence ID" value="NZ_JACIIZ010000003.1"/>
</dbReference>
<proteinExistence type="predicted"/>
<evidence type="ECO:0000313" key="2">
    <source>
        <dbReference type="Proteomes" id="UP000539175"/>
    </source>
</evidence>
<dbReference type="Proteomes" id="UP000539175">
    <property type="component" value="Unassembled WGS sequence"/>
</dbReference>
<sequence length="253" mass="27611">MSSLIPPTVIITMAGMGQRFRDAGYTVPKYRIEAHGRTLFAWSMLSLRSFIDAGSPFIFVALRQDGAEGFIRDQAVELGIRDVAVVELDALTDGQATSALAARDAVAHPDRPMLVYNIDTHVDPAHLPAGAVRGDGWVPCFPGPGAAWSFARADGTGRIEELREKERISDDATVGLYWFSSFTLYARSYAEFFADPANMAKGEKYIAPLYNHLIRAGRPVYLHRIPFEAVVPLGTPAEVTRFVAGPDPALSVD</sequence>
<organism evidence="1 2">
    <name type="scientific">Nitrospirillum iridis</name>
    <dbReference type="NCBI Taxonomy" id="765888"/>
    <lineage>
        <taxon>Bacteria</taxon>
        <taxon>Pseudomonadati</taxon>
        <taxon>Pseudomonadota</taxon>
        <taxon>Alphaproteobacteria</taxon>
        <taxon>Rhodospirillales</taxon>
        <taxon>Azospirillaceae</taxon>
        <taxon>Nitrospirillum</taxon>
    </lineage>
</organism>
<comment type="caution">
    <text evidence="1">The sequence shown here is derived from an EMBL/GenBank/DDBJ whole genome shotgun (WGS) entry which is preliminary data.</text>
</comment>
<dbReference type="CDD" id="cd04183">
    <property type="entry name" value="GT2_BcE_like"/>
    <property type="match status" value="1"/>
</dbReference>
<accession>A0A7X0EBS4</accession>
<dbReference type="InterPro" id="IPR029044">
    <property type="entry name" value="Nucleotide-diphossugar_trans"/>
</dbReference>
<reference evidence="1 2" key="1">
    <citation type="submission" date="2020-08" db="EMBL/GenBank/DDBJ databases">
        <title>Genomic Encyclopedia of Type Strains, Phase IV (KMG-IV): sequencing the most valuable type-strain genomes for metagenomic binning, comparative biology and taxonomic classification.</title>
        <authorList>
            <person name="Goeker M."/>
        </authorList>
    </citation>
    <scope>NUCLEOTIDE SEQUENCE [LARGE SCALE GENOMIC DNA]</scope>
    <source>
        <strain evidence="1 2">DSM 22198</strain>
    </source>
</reference>
<protein>
    <submittedName>
        <fullName evidence="1">NDP-sugar pyrophosphorylase family protein</fullName>
    </submittedName>
</protein>